<evidence type="ECO:0000256" key="12">
    <source>
        <dbReference type="SAM" id="MobiDB-lite"/>
    </source>
</evidence>
<evidence type="ECO:0000256" key="1">
    <source>
        <dbReference type="ARBA" id="ARBA00004123"/>
    </source>
</evidence>
<dbReference type="FunFam" id="1.10.472.10:FF:000002">
    <property type="entry name" value="Transcription factor IIIB 90 kDa subunit"/>
    <property type="match status" value="1"/>
</dbReference>
<keyword evidence="5" id="KW-0862">Zinc</keyword>
<keyword evidence="7" id="KW-0010">Activator</keyword>
<evidence type="ECO:0000256" key="6">
    <source>
        <dbReference type="ARBA" id="ARBA00023015"/>
    </source>
</evidence>
<comment type="caution">
    <text evidence="14">The sequence shown here is derived from an EMBL/GenBank/DDBJ whole genome shotgun (WGS) entry which is preliminary data.</text>
</comment>
<comment type="subcellular location">
    <subcellularLocation>
        <location evidence="1">Nucleus</location>
    </subcellularLocation>
</comment>
<dbReference type="InterPro" id="IPR017946">
    <property type="entry name" value="PLC-like_Pdiesterase_TIM-brl"/>
</dbReference>
<dbReference type="Pfam" id="PF07741">
    <property type="entry name" value="BRF1"/>
    <property type="match status" value="1"/>
</dbReference>
<keyword evidence="8" id="KW-0804">Transcription</keyword>
<dbReference type="GO" id="GO:0008081">
    <property type="term" value="F:phosphoric diester hydrolase activity"/>
    <property type="evidence" value="ECO:0007669"/>
    <property type="project" value="InterPro"/>
</dbReference>
<feature type="compositionally biased region" description="Polar residues" evidence="12">
    <location>
        <begin position="939"/>
        <end position="957"/>
    </location>
</feature>
<feature type="region of interest" description="Disordered" evidence="12">
    <location>
        <begin position="623"/>
        <end position="663"/>
    </location>
</feature>
<dbReference type="GO" id="GO:0001006">
    <property type="term" value="F:RNA polymerase III type 3 promoter sequence-specific DNA binding"/>
    <property type="evidence" value="ECO:0007669"/>
    <property type="project" value="TreeGrafter"/>
</dbReference>
<evidence type="ECO:0000256" key="8">
    <source>
        <dbReference type="ARBA" id="ARBA00023163"/>
    </source>
</evidence>
<dbReference type="Pfam" id="PF26146">
    <property type="entry name" value="PI-PLC_X"/>
    <property type="match status" value="1"/>
</dbReference>
<dbReference type="Pfam" id="PF08271">
    <property type="entry name" value="Zn_Ribbon_TF"/>
    <property type="match status" value="1"/>
</dbReference>
<reference evidence="14" key="1">
    <citation type="submission" date="2022-07" db="EMBL/GenBank/DDBJ databases">
        <title>Genome Sequence of Leucocoprinus birnbaumii.</title>
        <authorList>
            <person name="Buettner E."/>
        </authorList>
    </citation>
    <scope>NUCLEOTIDE SEQUENCE</scope>
    <source>
        <strain evidence="14">VT141</strain>
    </source>
</reference>
<evidence type="ECO:0000256" key="11">
    <source>
        <dbReference type="PROSITE-ProRule" id="PRU00469"/>
    </source>
</evidence>
<evidence type="ECO:0000256" key="7">
    <source>
        <dbReference type="ARBA" id="ARBA00023159"/>
    </source>
</evidence>
<evidence type="ECO:0000256" key="2">
    <source>
        <dbReference type="ARBA" id="ARBA00010857"/>
    </source>
</evidence>
<gene>
    <name evidence="14" type="ORF">NP233_g7334</name>
</gene>
<feature type="region of interest" description="Disordered" evidence="12">
    <location>
        <begin position="936"/>
        <end position="993"/>
    </location>
</feature>
<feature type="compositionally biased region" description="Acidic residues" evidence="12">
    <location>
        <begin position="960"/>
        <end position="993"/>
    </location>
</feature>
<comment type="similarity">
    <text evidence="2">Belongs to the TFIIB family.</text>
</comment>
<dbReference type="GO" id="GO:0097550">
    <property type="term" value="C:transcription preinitiation complex"/>
    <property type="evidence" value="ECO:0007669"/>
    <property type="project" value="TreeGrafter"/>
</dbReference>
<keyword evidence="15" id="KW-1185">Reference proteome</keyword>
<dbReference type="GO" id="GO:0005634">
    <property type="term" value="C:nucleus"/>
    <property type="evidence" value="ECO:0007669"/>
    <property type="project" value="UniProtKB-SubCell"/>
</dbReference>
<sequence length="993" mass="109347">MFYALILLMNKLDRATVCNGHAELCGRNYANVTVVGAHDSFAFSKDPLDLARDQEVDIPTQLSLGVRLLQAQSHMNDGVLHFCHTSCILFDGGPVVDYLKLVKTFLDNNPNEVLTLLFTNPEGVSITDVWKPAFDIAGITPLAYVPPHVPMKNTEWPTLGEMIDSGKRVVVFLDSGADTSKVNFILPEFQMIWETPFSVTDSNFPCSVDRINGPLSTADHSYMINHSLNKNIIPIGDGVIVSDPLDAPTTNSVASIVKNANGCVPLSGANRNPQFLLLDWVNIGQGFQAANQLNGLAVDDSPKPTTGPNNTSVDNGQDGAVCSDCGGTVIEYDHAAGNGFCVSCGTVVEENTIVNEIAFGETSNGAAIVQGSFVAQGATHARMGGPYGNRSSGDSREQTIENATKKIQSIANVLRLSEVVILAARRMYTLAVEHKFTKGRKSLNVVAVCLYVACRQKETRNYMLIDFSDLLQVNVFELGHTYLQLVQTLNLRLPLVDPSHYISRFAALLEFGDETHKVATDAVRLVQRFDRDWMTKGRRPAGICGAALLLAARMNNFRRSIEEIVQVVKIADTTLKKRLDEFKATPSGSLTLADFRSVWLDEEMDPPAFTKGREREEAERKAAEATANGVTLEEVQIMEKGKKKRKGKRKRGEDSEDEAPEIAPEVTPEIQVSPLSPRLQIDPAILQQGILAGTVDPTMVPQPQQIPPTGDNQNIDPALLQQSSSTQAISPVDTPTLTMPPTDFMEETASNVLAEEVSTFLQNSQGAMLTEALNEAEQRRLAQITVTDELLGLDEDELDRFILSEEEVRIKERVWVELNRDYLEAIAAKGDQQDSNSASKSRKKRRSNKPRDTTTPSGSTAAESVRNLIKKNPKYSKRINYDALKDLFVDNATPPSFSESLKAINDDKDENDLYTIGMDDDKSDGEGAPLVIIQEDSGGINSLRSNTTQQKQVSSRSLIEEDMENVSEDEKYDDEKYDDEGDWEGEDMYEQEI</sequence>
<keyword evidence="4 11" id="KW-0863">Zinc-finger</keyword>
<dbReference type="InterPro" id="IPR013137">
    <property type="entry name" value="Znf_TFIIB"/>
</dbReference>
<keyword evidence="3" id="KW-0479">Metal-binding</keyword>
<dbReference type="EMBL" id="JANIEX010000528">
    <property type="protein sequence ID" value="KAJ3565922.1"/>
    <property type="molecule type" value="Genomic_DNA"/>
</dbReference>
<dbReference type="GO" id="GO:0006629">
    <property type="term" value="P:lipid metabolic process"/>
    <property type="evidence" value="ECO:0007669"/>
    <property type="project" value="InterPro"/>
</dbReference>
<dbReference type="CDD" id="cd20554">
    <property type="entry name" value="CYCLIN_TFIIIB90_rpt2"/>
    <property type="match status" value="1"/>
</dbReference>
<dbReference type="Gene3D" id="3.20.20.190">
    <property type="entry name" value="Phosphatidylinositol (PI) phosphodiesterase"/>
    <property type="match status" value="1"/>
</dbReference>
<dbReference type="InterPro" id="IPR013150">
    <property type="entry name" value="TFIIB_cyclin"/>
</dbReference>
<evidence type="ECO:0000259" key="13">
    <source>
        <dbReference type="PROSITE" id="PS51134"/>
    </source>
</evidence>
<dbReference type="GO" id="GO:0000995">
    <property type="term" value="F:RNA polymerase III general transcription initiation factor activity"/>
    <property type="evidence" value="ECO:0007669"/>
    <property type="project" value="TreeGrafter"/>
</dbReference>
<dbReference type="FunFam" id="1.10.472.10:FF:000007">
    <property type="entry name" value="Transcription factor IIIB 90 kDa subunit"/>
    <property type="match status" value="1"/>
</dbReference>
<dbReference type="InterPro" id="IPR036915">
    <property type="entry name" value="Cyclin-like_sf"/>
</dbReference>
<dbReference type="Gene3D" id="2.20.25.10">
    <property type="match status" value="1"/>
</dbReference>
<keyword evidence="6" id="KW-0805">Transcription regulation</keyword>
<dbReference type="Gene3D" id="1.20.5.650">
    <property type="entry name" value="Single helix bin"/>
    <property type="match status" value="1"/>
</dbReference>
<dbReference type="Proteomes" id="UP001213000">
    <property type="component" value="Unassembled WGS sequence"/>
</dbReference>
<dbReference type="PANTHER" id="PTHR11618:SF4">
    <property type="entry name" value="TRANSCRIPTION FACTOR IIIB 90 KDA SUBUNIT"/>
    <property type="match status" value="1"/>
</dbReference>
<dbReference type="InterPro" id="IPR013763">
    <property type="entry name" value="Cyclin-like_dom"/>
</dbReference>
<feature type="compositionally biased region" description="Polar residues" evidence="12">
    <location>
        <begin position="853"/>
        <end position="862"/>
    </location>
</feature>
<dbReference type="PANTHER" id="PTHR11618">
    <property type="entry name" value="TRANSCRIPTION INITIATION FACTOR IIB-RELATED"/>
    <property type="match status" value="1"/>
</dbReference>
<evidence type="ECO:0000313" key="14">
    <source>
        <dbReference type="EMBL" id="KAJ3565922.1"/>
    </source>
</evidence>
<dbReference type="SUPFAM" id="SSF47954">
    <property type="entry name" value="Cyclin-like"/>
    <property type="match status" value="2"/>
</dbReference>
<dbReference type="InterPro" id="IPR011665">
    <property type="entry name" value="BRF1_TBP-bd_dom"/>
</dbReference>
<feature type="region of interest" description="Disordered" evidence="12">
    <location>
        <begin position="829"/>
        <end position="866"/>
    </location>
</feature>
<dbReference type="GO" id="GO:0017025">
    <property type="term" value="F:TBP-class protein binding"/>
    <property type="evidence" value="ECO:0007669"/>
    <property type="project" value="InterPro"/>
</dbReference>
<dbReference type="GO" id="GO:0008270">
    <property type="term" value="F:zinc ion binding"/>
    <property type="evidence" value="ECO:0007669"/>
    <property type="project" value="UniProtKB-KW"/>
</dbReference>
<evidence type="ECO:0000313" key="15">
    <source>
        <dbReference type="Proteomes" id="UP001213000"/>
    </source>
</evidence>
<dbReference type="SMART" id="SM00385">
    <property type="entry name" value="CYCLIN"/>
    <property type="match status" value="2"/>
</dbReference>
<feature type="compositionally biased region" description="Basic residues" evidence="12">
    <location>
        <begin position="641"/>
        <end position="650"/>
    </location>
</feature>
<dbReference type="CDD" id="cd20553">
    <property type="entry name" value="CYCLIN_TFIIIB90_rpt1"/>
    <property type="match status" value="1"/>
</dbReference>
<feature type="domain" description="TFIIB-type" evidence="13">
    <location>
        <begin position="318"/>
        <end position="349"/>
    </location>
</feature>
<evidence type="ECO:0000256" key="3">
    <source>
        <dbReference type="ARBA" id="ARBA00022723"/>
    </source>
</evidence>
<dbReference type="AlphaFoldDB" id="A0AAD5YUQ2"/>
<evidence type="ECO:0000256" key="5">
    <source>
        <dbReference type="ARBA" id="ARBA00022833"/>
    </source>
</evidence>
<accession>A0AAD5YUQ2</accession>
<organism evidence="14 15">
    <name type="scientific">Leucocoprinus birnbaumii</name>
    <dbReference type="NCBI Taxonomy" id="56174"/>
    <lineage>
        <taxon>Eukaryota</taxon>
        <taxon>Fungi</taxon>
        <taxon>Dikarya</taxon>
        <taxon>Basidiomycota</taxon>
        <taxon>Agaricomycotina</taxon>
        <taxon>Agaricomycetes</taxon>
        <taxon>Agaricomycetidae</taxon>
        <taxon>Agaricales</taxon>
        <taxon>Agaricineae</taxon>
        <taxon>Agaricaceae</taxon>
        <taxon>Leucocoprinus</taxon>
    </lineage>
</organism>
<dbReference type="GO" id="GO:0000126">
    <property type="term" value="C:transcription factor TFIIIB complex"/>
    <property type="evidence" value="ECO:0007669"/>
    <property type="project" value="TreeGrafter"/>
</dbReference>
<dbReference type="SUPFAM" id="SSF57783">
    <property type="entry name" value="Zinc beta-ribbon"/>
    <property type="match status" value="1"/>
</dbReference>
<dbReference type="GO" id="GO:0070897">
    <property type="term" value="P:transcription preinitiation complex assembly"/>
    <property type="evidence" value="ECO:0007669"/>
    <property type="project" value="InterPro"/>
</dbReference>
<dbReference type="Gene3D" id="1.10.472.10">
    <property type="entry name" value="Cyclin-like"/>
    <property type="match status" value="2"/>
</dbReference>
<evidence type="ECO:0000256" key="4">
    <source>
        <dbReference type="ARBA" id="ARBA00022771"/>
    </source>
</evidence>
<evidence type="ECO:0000256" key="10">
    <source>
        <dbReference type="ARBA" id="ARBA00031009"/>
    </source>
</evidence>
<dbReference type="GO" id="GO:0006384">
    <property type="term" value="P:transcription initiation at RNA polymerase III promoter"/>
    <property type="evidence" value="ECO:0007669"/>
    <property type="project" value="UniProtKB-ARBA"/>
</dbReference>
<protein>
    <recommendedName>
        <fullName evidence="10">B-related factor 1</fullName>
    </recommendedName>
</protein>
<dbReference type="PRINTS" id="PR00685">
    <property type="entry name" value="TIFACTORIIB"/>
</dbReference>
<name>A0AAD5YUQ2_9AGAR</name>
<dbReference type="PROSITE" id="PS51134">
    <property type="entry name" value="ZF_TFIIB"/>
    <property type="match status" value="1"/>
</dbReference>
<evidence type="ECO:0000256" key="9">
    <source>
        <dbReference type="ARBA" id="ARBA00023242"/>
    </source>
</evidence>
<proteinExistence type="inferred from homology"/>
<dbReference type="SUPFAM" id="SSF51695">
    <property type="entry name" value="PLC-like phosphodiesterases"/>
    <property type="match status" value="1"/>
</dbReference>
<dbReference type="InterPro" id="IPR000812">
    <property type="entry name" value="TFIIB"/>
</dbReference>
<dbReference type="Pfam" id="PF00382">
    <property type="entry name" value="TFIIB"/>
    <property type="match status" value="2"/>
</dbReference>
<keyword evidence="9" id="KW-0539">Nucleus</keyword>